<evidence type="ECO:0000313" key="4">
    <source>
        <dbReference type="Proteomes" id="UP000252139"/>
    </source>
</evidence>
<feature type="compositionally biased region" description="Basic and acidic residues" evidence="1">
    <location>
        <begin position="172"/>
        <end position="186"/>
    </location>
</feature>
<proteinExistence type="predicted"/>
<evidence type="ECO:0000259" key="2">
    <source>
        <dbReference type="Pfam" id="PF17800"/>
    </source>
</evidence>
<feature type="compositionally biased region" description="Basic and acidic residues" evidence="1">
    <location>
        <begin position="139"/>
        <end position="165"/>
    </location>
</feature>
<dbReference type="OrthoDB" id="1902587at2759"/>
<dbReference type="EMBL" id="PJQL01001631">
    <property type="protein sequence ID" value="RCH87558.1"/>
    <property type="molecule type" value="Genomic_DNA"/>
</dbReference>
<dbReference type="AlphaFoldDB" id="A0A367JC95"/>
<accession>A0A367JC95</accession>
<organism evidence="3 4">
    <name type="scientific">Rhizopus azygosporus</name>
    <name type="common">Rhizopus microsporus var. azygosporus</name>
    <dbReference type="NCBI Taxonomy" id="86630"/>
    <lineage>
        <taxon>Eukaryota</taxon>
        <taxon>Fungi</taxon>
        <taxon>Fungi incertae sedis</taxon>
        <taxon>Mucoromycota</taxon>
        <taxon>Mucoromycotina</taxon>
        <taxon>Mucoromycetes</taxon>
        <taxon>Mucorales</taxon>
        <taxon>Mucorineae</taxon>
        <taxon>Rhizopodaceae</taxon>
        <taxon>Rhizopus</taxon>
    </lineage>
</organism>
<feature type="region of interest" description="Disordered" evidence="1">
    <location>
        <begin position="103"/>
        <end position="186"/>
    </location>
</feature>
<feature type="compositionally biased region" description="Basic and acidic residues" evidence="1">
    <location>
        <begin position="110"/>
        <end position="132"/>
    </location>
</feature>
<evidence type="ECO:0000256" key="1">
    <source>
        <dbReference type="SAM" id="MobiDB-lite"/>
    </source>
</evidence>
<sequence>MKIQGIYGVKVRPRSRITIESGGSFQLTMASLSSFKSLERTSLYVETKKQKILLCSLIPCTRDQQLLNFTRLEGETVTFIVKGKNTVQLSGNYISLEDELEPEPKRKKAKVDTKKNIERNKKENVGEKENIKMAKKRKDRDQQTESKRRGHAIDEKKMRIPESKRHNQAVQDEAKQVKSKVDEKVLQDERIVDDIVSILKARGEPSEEDDDEAITDVNSDTDDEYAE</sequence>
<comment type="caution">
    <text evidence="3">The sequence shown here is derived from an EMBL/GenBank/DDBJ whole genome shotgun (WGS) entry which is preliminary data.</text>
</comment>
<dbReference type="Pfam" id="PF17800">
    <property type="entry name" value="NPL"/>
    <property type="match status" value="1"/>
</dbReference>
<evidence type="ECO:0000313" key="3">
    <source>
        <dbReference type="EMBL" id="RCH87558.1"/>
    </source>
</evidence>
<gene>
    <name evidence="3" type="ORF">CU097_008913</name>
</gene>
<name>A0A367JC95_RHIAZ</name>
<keyword evidence="4" id="KW-1185">Reference proteome</keyword>
<dbReference type="Gene3D" id="2.60.120.340">
    <property type="entry name" value="Nucleoplasmin core domain"/>
    <property type="match status" value="1"/>
</dbReference>
<dbReference type="STRING" id="86630.A0A367JC95"/>
<feature type="domain" description="Nucleoplasmin-like" evidence="2">
    <location>
        <begin position="6"/>
        <end position="94"/>
    </location>
</feature>
<dbReference type="InterPro" id="IPR041232">
    <property type="entry name" value="NPL"/>
</dbReference>
<feature type="region of interest" description="Disordered" evidence="1">
    <location>
        <begin position="201"/>
        <end position="227"/>
    </location>
</feature>
<protein>
    <recommendedName>
        <fullName evidence="2">Nucleoplasmin-like domain-containing protein</fullName>
    </recommendedName>
</protein>
<reference evidence="3 4" key="1">
    <citation type="journal article" date="2018" name="G3 (Bethesda)">
        <title>Phylogenetic and Phylogenomic Definition of Rhizopus Species.</title>
        <authorList>
            <person name="Gryganskyi A.P."/>
            <person name="Golan J."/>
            <person name="Dolatabadi S."/>
            <person name="Mondo S."/>
            <person name="Robb S."/>
            <person name="Idnurm A."/>
            <person name="Muszewska A."/>
            <person name="Steczkiewicz K."/>
            <person name="Masonjones S."/>
            <person name="Liao H.L."/>
            <person name="Gajdeczka M.T."/>
            <person name="Anike F."/>
            <person name="Vuek A."/>
            <person name="Anishchenko I.M."/>
            <person name="Voigt K."/>
            <person name="de Hoog G.S."/>
            <person name="Smith M.E."/>
            <person name="Heitman J."/>
            <person name="Vilgalys R."/>
            <person name="Stajich J.E."/>
        </authorList>
    </citation>
    <scope>NUCLEOTIDE SEQUENCE [LARGE SCALE GENOMIC DNA]</scope>
    <source>
        <strain evidence="3 4">CBS 357.93</strain>
    </source>
</reference>
<feature type="compositionally biased region" description="Acidic residues" evidence="1">
    <location>
        <begin position="206"/>
        <end position="227"/>
    </location>
</feature>
<dbReference type="Proteomes" id="UP000252139">
    <property type="component" value="Unassembled WGS sequence"/>
</dbReference>